<gene>
    <name evidence="3" type="ORF">JJQ90_14105</name>
</gene>
<proteinExistence type="inferred from homology"/>
<dbReference type="RefSeq" id="WP_216876459.1">
    <property type="nucleotide sequence ID" value="NZ_JAERQM010000004.1"/>
</dbReference>
<dbReference type="InterPro" id="IPR018376">
    <property type="entry name" value="Enoyl-CoA_hyd/isom_CS"/>
</dbReference>
<comment type="caution">
    <text evidence="3">The sequence shown here is derived from an EMBL/GenBank/DDBJ whole genome shotgun (WGS) entry which is preliminary data.</text>
</comment>
<dbReference type="PANTHER" id="PTHR11941">
    <property type="entry name" value="ENOYL-COA HYDRATASE-RELATED"/>
    <property type="match status" value="1"/>
</dbReference>
<name>A0ABS6H816_9PROT</name>
<keyword evidence="4" id="KW-1185">Reference proteome</keyword>
<dbReference type="InterPro" id="IPR001753">
    <property type="entry name" value="Enoyl-CoA_hydra/iso"/>
</dbReference>
<dbReference type="NCBIfam" id="NF004781">
    <property type="entry name" value="PRK06127.1"/>
    <property type="match status" value="1"/>
</dbReference>
<evidence type="ECO:0000256" key="1">
    <source>
        <dbReference type="ARBA" id="ARBA00005254"/>
    </source>
</evidence>
<dbReference type="CDD" id="cd06558">
    <property type="entry name" value="crotonase-like"/>
    <property type="match status" value="1"/>
</dbReference>
<reference evidence="3 4" key="1">
    <citation type="submission" date="2021-01" db="EMBL/GenBank/DDBJ databases">
        <title>Roseomonas sp. nov, a bacterium isolated from an oil production mixture in Yumen Oilfield.</title>
        <authorList>
            <person name="Wu D."/>
        </authorList>
    </citation>
    <scope>NUCLEOTIDE SEQUENCE [LARGE SCALE GENOMIC DNA]</scope>
    <source>
        <strain evidence="3 4">ROY-5-3</strain>
    </source>
</reference>
<dbReference type="EMBL" id="JAERQM010000004">
    <property type="protein sequence ID" value="MBU8544850.1"/>
    <property type="molecule type" value="Genomic_DNA"/>
</dbReference>
<protein>
    <submittedName>
        <fullName evidence="3">Enoyl-CoA hydratase/isomerase family protein</fullName>
    </submittedName>
</protein>
<dbReference type="Proteomes" id="UP000689967">
    <property type="component" value="Unassembled WGS sequence"/>
</dbReference>
<evidence type="ECO:0000256" key="2">
    <source>
        <dbReference type="RuleBase" id="RU003707"/>
    </source>
</evidence>
<accession>A0ABS6H816</accession>
<dbReference type="PANTHER" id="PTHR11941:SF54">
    <property type="entry name" value="ENOYL-COA HYDRATASE, MITOCHONDRIAL"/>
    <property type="match status" value="1"/>
</dbReference>
<evidence type="ECO:0000313" key="3">
    <source>
        <dbReference type="EMBL" id="MBU8544850.1"/>
    </source>
</evidence>
<evidence type="ECO:0000313" key="4">
    <source>
        <dbReference type="Proteomes" id="UP000689967"/>
    </source>
</evidence>
<dbReference type="PROSITE" id="PS00166">
    <property type="entry name" value="ENOYL_COA_HYDRATASE"/>
    <property type="match status" value="1"/>
</dbReference>
<sequence>MKRFTDLGTPRAFAEGRMLAAQAGGIGLVTFNQPEKRNAISVEMWQGLAEILQGMEADPAVRVVILTGAGDQAFVSGADISQFDKQRGDHAAQRDYAARIQTGRDALRRFGKPMIAAIRGYCLGGGLAIAMAADLRLAGSGSRFGIPAARLGIAYGFEGLRLLVSLIGPARARMLLLSTRRIGAEEAERIGLINQVVPDDALEAEALALAAEIAQNAPLAIQAARLGIAAVLQDPAQRDLARLEALAATCADSADYREGRTAFMEKRLPRFTGC</sequence>
<comment type="similarity">
    <text evidence="1 2">Belongs to the enoyl-CoA hydratase/isomerase family.</text>
</comment>
<organism evidence="3 4">
    <name type="scientific">Falsiroseomonas oleicola</name>
    <dbReference type="NCBI Taxonomy" id="2801474"/>
    <lineage>
        <taxon>Bacteria</taxon>
        <taxon>Pseudomonadati</taxon>
        <taxon>Pseudomonadota</taxon>
        <taxon>Alphaproteobacteria</taxon>
        <taxon>Acetobacterales</taxon>
        <taxon>Roseomonadaceae</taxon>
        <taxon>Falsiroseomonas</taxon>
    </lineage>
</organism>
<dbReference type="Pfam" id="PF00378">
    <property type="entry name" value="ECH_1"/>
    <property type="match status" value="1"/>
</dbReference>